<evidence type="ECO:0000256" key="3">
    <source>
        <dbReference type="ARBA" id="ARBA00022723"/>
    </source>
</evidence>
<dbReference type="Gene3D" id="1.20.120.10">
    <property type="entry name" value="Cytochrome c/b562"/>
    <property type="match status" value="1"/>
</dbReference>
<feature type="binding site" description="covalent" evidence="7">
    <location>
        <position position="138"/>
    </location>
    <ligand>
        <name>heme c</name>
        <dbReference type="ChEBI" id="CHEBI:61717"/>
    </ligand>
</feature>
<dbReference type="InterPro" id="IPR012127">
    <property type="entry name" value="Cyt_c_prime"/>
</dbReference>
<dbReference type="SUPFAM" id="SSF47175">
    <property type="entry name" value="Cytochromes"/>
    <property type="match status" value="1"/>
</dbReference>
<dbReference type="PROSITE" id="PS51009">
    <property type="entry name" value="CYTCII"/>
    <property type="match status" value="1"/>
</dbReference>
<keyword evidence="10" id="KW-1185">Reference proteome</keyword>
<sequence length="144" mass="15587">MKKLTLTCLTVSLLFTAGTVLADAEKSIEYRQSVFNVTKWHMDPLGGMAKGELAYDADAALHHARQVNAMSHMAEEGFAEGTEGGDAKADIWSNWDQFSGGMEKFQQVSAELVSAAEVGTLEALRPAVGEMGKTCKGCHDNFRD</sequence>
<dbReference type="GO" id="GO:0009055">
    <property type="term" value="F:electron transfer activity"/>
    <property type="evidence" value="ECO:0007669"/>
    <property type="project" value="InterPro"/>
</dbReference>
<dbReference type="KEGG" id="nik:F5I99_14680"/>
<keyword evidence="8" id="KW-0732">Signal</keyword>
<feature type="binding site" description="axial binding residue" evidence="6">
    <location>
        <position position="139"/>
    </location>
    <ligand>
        <name>heme c</name>
        <dbReference type="ChEBI" id="CHEBI:61717"/>
    </ligand>
    <ligandPart>
        <name>Fe</name>
        <dbReference type="ChEBI" id="CHEBI:18248"/>
    </ligandPart>
</feature>
<feature type="signal peptide" evidence="8">
    <location>
        <begin position="1"/>
        <end position="22"/>
    </location>
</feature>
<keyword evidence="4" id="KW-0249">Electron transport</keyword>
<accession>A0A5J6LHI5</accession>
<evidence type="ECO:0000256" key="5">
    <source>
        <dbReference type="ARBA" id="ARBA00023004"/>
    </source>
</evidence>
<comment type="PTM">
    <text evidence="7">Binds 1 heme group per subunit.</text>
</comment>
<name>A0A5J6LHI5_9GAMM</name>
<gene>
    <name evidence="9" type="ORF">F5I99_14680</name>
</gene>
<dbReference type="InterPro" id="IPR010980">
    <property type="entry name" value="Cyt_c/b562"/>
</dbReference>
<proteinExistence type="predicted"/>
<dbReference type="GO" id="GO:0022900">
    <property type="term" value="P:electron transport chain"/>
    <property type="evidence" value="ECO:0007669"/>
    <property type="project" value="InterPro"/>
</dbReference>
<feature type="binding site" description="covalent" evidence="7">
    <location>
        <position position="135"/>
    </location>
    <ligand>
        <name>heme c</name>
        <dbReference type="ChEBI" id="CHEBI:61717"/>
    </ligand>
</feature>
<dbReference type="AlphaFoldDB" id="A0A5J6LHI5"/>
<dbReference type="EMBL" id="CP044222">
    <property type="protein sequence ID" value="QEW07641.1"/>
    <property type="molecule type" value="Genomic_DNA"/>
</dbReference>
<dbReference type="InterPro" id="IPR002321">
    <property type="entry name" value="Cyt_c_II"/>
</dbReference>
<reference evidence="9 10" key="1">
    <citation type="submission" date="2019-09" db="EMBL/GenBank/DDBJ databases">
        <title>Nitrincola iocasae sp. nov., a bacterium isolated from the sediment collected at a cold seep field in South China Sea.</title>
        <authorList>
            <person name="Zhang H."/>
            <person name="Wang H."/>
            <person name="Li C."/>
        </authorList>
    </citation>
    <scope>NUCLEOTIDE SEQUENCE [LARGE SCALE GENOMIC DNA]</scope>
    <source>
        <strain evidence="9 10">KXZD1103</strain>
    </source>
</reference>
<dbReference type="RefSeq" id="WP_151057269.1">
    <property type="nucleotide sequence ID" value="NZ_CP044222.1"/>
</dbReference>
<evidence type="ECO:0000256" key="4">
    <source>
        <dbReference type="ARBA" id="ARBA00022982"/>
    </source>
</evidence>
<organism evidence="9 10">
    <name type="scientific">Nitrincola iocasae</name>
    <dbReference type="NCBI Taxonomy" id="2614693"/>
    <lineage>
        <taxon>Bacteria</taxon>
        <taxon>Pseudomonadati</taxon>
        <taxon>Pseudomonadota</taxon>
        <taxon>Gammaproteobacteria</taxon>
        <taxon>Oceanospirillales</taxon>
        <taxon>Oceanospirillaceae</taxon>
        <taxon>Nitrincola</taxon>
    </lineage>
</organism>
<evidence type="ECO:0000256" key="7">
    <source>
        <dbReference type="PIRSR" id="PIRSR000027-2"/>
    </source>
</evidence>
<evidence type="ECO:0000256" key="1">
    <source>
        <dbReference type="ARBA" id="ARBA00022448"/>
    </source>
</evidence>
<evidence type="ECO:0000313" key="10">
    <source>
        <dbReference type="Proteomes" id="UP000325606"/>
    </source>
</evidence>
<dbReference type="GO" id="GO:0005506">
    <property type="term" value="F:iron ion binding"/>
    <property type="evidence" value="ECO:0007669"/>
    <property type="project" value="InterPro"/>
</dbReference>
<dbReference type="PIRSF" id="PIRSF000027">
    <property type="entry name" value="Cytc_c_prime"/>
    <property type="match status" value="1"/>
</dbReference>
<dbReference type="GO" id="GO:0020037">
    <property type="term" value="F:heme binding"/>
    <property type="evidence" value="ECO:0007669"/>
    <property type="project" value="InterPro"/>
</dbReference>
<keyword evidence="1" id="KW-0813">Transport</keyword>
<dbReference type="PRINTS" id="PR00608">
    <property type="entry name" value="CYTCHROMECII"/>
</dbReference>
<feature type="chain" id="PRO_5023851165" evidence="8">
    <location>
        <begin position="23"/>
        <end position="144"/>
    </location>
</feature>
<keyword evidence="5 6" id="KW-0408">Iron</keyword>
<evidence type="ECO:0000256" key="8">
    <source>
        <dbReference type="SAM" id="SignalP"/>
    </source>
</evidence>
<dbReference type="GO" id="GO:0042597">
    <property type="term" value="C:periplasmic space"/>
    <property type="evidence" value="ECO:0007669"/>
    <property type="project" value="InterPro"/>
</dbReference>
<keyword evidence="2 7" id="KW-0349">Heme</keyword>
<evidence type="ECO:0000256" key="6">
    <source>
        <dbReference type="PIRSR" id="PIRSR000027-1"/>
    </source>
</evidence>
<dbReference type="Pfam" id="PF01322">
    <property type="entry name" value="Cytochrom_C_2"/>
    <property type="match status" value="1"/>
</dbReference>
<dbReference type="InterPro" id="IPR015984">
    <property type="entry name" value="Cyt_c_prime_subgr"/>
</dbReference>
<evidence type="ECO:0000256" key="2">
    <source>
        <dbReference type="ARBA" id="ARBA00022617"/>
    </source>
</evidence>
<evidence type="ECO:0000313" key="9">
    <source>
        <dbReference type="EMBL" id="QEW07641.1"/>
    </source>
</evidence>
<protein>
    <submittedName>
        <fullName evidence="9">Cytochrome c</fullName>
    </submittedName>
</protein>
<dbReference type="Proteomes" id="UP000325606">
    <property type="component" value="Chromosome"/>
</dbReference>
<keyword evidence="3 6" id="KW-0479">Metal-binding</keyword>